<dbReference type="KEGG" id="srq:SR187_3295"/>
<sequence length="183" mass="21534">MKVVPRFFALRLVSCHFFGERIMKQFQVKQRFTFGGEKFEIRDNHERLAYQVEGSFLEIPKRFFITDAQGDKVCQITKAFLTFLPRFTIEMTNGHSFHVRKELTFFKDRYTVENLGLLLEGNIWDLHFRLRSSEGQLVAEISKELFHLTSHYKVIVMDDNYADLVISLVVALDYVEMMESTSS</sequence>
<comment type="similarity">
    <text evidence="1">Belongs to the LOR family.</text>
</comment>
<dbReference type="InterPro" id="IPR025659">
    <property type="entry name" value="Tubby-like_C"/>
</dbReference>
<organism evidence="2 3">
    <name type="scientific">Streptococcus ruminantium</name>
    <dbReference type="NCBI Taxonomy" id="1917441"/>
    <lineage>
        <taxon>Bacteria</taxon>
        <taxon>Bacillati</taxon>
        <taxon>Bacillota</taxon>
        <taxon>Bacilli</taxon>
        <taxon>Lactobacillales</taxon>
        <taxon>Streptococcaceae</taxon>
        <taxon>Streptococcus</taxon>
    </lineage>
</organism>
<proteinExistence type="inferred from homology"/>
<name>A0A2Z5U308_9STRE</name>
<dbReference type="InterPro" id="IPR038595">
    <property type="entry name" value="LOR_sf"/>
</dbReference>
<dbReference type="AlphaFoldDB" id="A0A2Z5U308"/>
<reference evidence="2 3" key="1">
    <citation type="journal article" date="2018" name="Genome Biol. Evol.">
        <title>Complete Genome Sequence of Streptococcus ruminantium sp. nov. GUT-187T (=DSM 104980T =JCM 31869T), the Type Strain of S. ruminantium, and Comparison with Genome Sequences of Streptococcus suis Strains.</title>
        <authorList>
            <person name="Tohya M."/>
            <person name="Sekizaki T."/>
            <person name="Miyoshi-Akiyama T."/>
        </authorList>
    </citation>
    <scope>NUCLEOTIDE SEQUENCE [LARGE SCALE GENOMIC DNA]</scope>
    <source>
        <strain evidence="2 3">GUT187T</strain>
    </source>
</reference>
<protein>
    <submittedName>
        <fullName evidence="2">UDP-N-acetylenolpyruvoylglucosamine reductase</fullName>
    </submittedName>
</protein>
<dbReference type="EMBL" id="AP018400">
    <property type="protein sequence ID" value="BBA92268.1"/>
    <property type="molecule type" value="Genomic_DNA"/>
</dbReference>
<dbReference type="InterPro" id="IPR007612">
    <property type="entry name" value="LOR"/>
</dbReference>
<dbReference type="SUPFAM" id="SSF54518">
    <property type="entry name" value="Tubby C-terminal domain-like"/>
    <property type="match status" value="1"/>
</dbReference>
<gene>
    <name evidence="2" type="ORF">SR187_3295</name>
</gene>
<dbReference type="Proteomes" id="UP000269331">
    <property type="component" value="Chromosome"/>
</dbReference>
<evidence type="ECO:0000313" key="3">
    <source>
        <dbReference type="Proteomes" id="UP000269331"/>
    </source>
</evidence>
<accession>A0A2Z5U308</accession>
<dbReference type="Pfam" id="PF04525">
    <property type="entry name" value="LOR"/>
    <property type="match status" value="1"/>
</dbReference>
<evidence type="ECO:0000256" key="1">
    <source>
        <dbReference type="ARBA" id="ARBA00005437"/>
    </source>
</evidence>
<evidence type="ECO:0000313" key="2">
    <source>
        <dbReference type="EMBL" id="BBA92268.1"/>
    </source>
</evidence>
<dbReference type="Gene3D" id="2.40.160.200">
    <property type="entry name" value="LURP1-related"/>
    <property type="match status" value="1"/>
</dbReference>